<feature type="region of interest" description="Disordered" evidence="1">
    <location>
        <begin position="266"/>
        <end position="292"/>
    </location>
</feature>
<organism evidence="3 4">
    <name type="scientific">Discostella pseudostelligera</name>
    <dbReference type="NCBI Taxonomy" id="259834"/>
    <lineage>
        <taxon>Eukaryota</taxon>
        <taxon>Sar</taxon>
        <taxon>Stramenopiles</taxon>
        <taxon>Ochrophyta</taxon>
        <taxon>Bacillariophyta</taxon>
        <taxon>Coscinodiscophyceae</taxon>
        <taxon>Thalassiosirophycidae</taxon>
        <taxon>Stephanodiscales</taxon>
        <taxon>Stephanodiscaceae</taxon>
        <taxon>Discostella</taxon>
    </lineage>
</organism>
<feature type="signal peptide" evidence="2">
    <location>
        <begin position="1"/>
        <end position="21"/>
    </location>
</feature>
<keyword evidence="4" id="KW-1185">Reference proteome</keyword>
<feature type="chain" id="PRO_5044820955" evidence="2">
    <location>
        <begin position="22"/>
        <end position="375"/>
    </location>
</feature>
<feature type="region of interest" description="Disordered" evidence="1">
    <location>
        <begin position="145"/>
        <end position="192"/>
    </location>
</feature>
<evidence type="ECO:0000256" key="1">
    <source>
        <dbReference type="SAM" id="MobiDB-lite"/>
    </source>
</evidence>
<feature type="region of interest" description="Disordered" evidence="1">
    <location>
        <begin position="71"/>
        <end position="91"/>
    </location>
</feature>
<gene>
    <name evidence="3" type="ORF">ACHAWU_010204</name>
</gene>
<dbReference type="AlphaFoldDB" id="A0ABD3MES2"/>
<dbReference type="Proteomes" id="UP001530293">
    <property type="component" value="Unassembled WGS sequence"/>
</dbReference>
<accession>A0ABD3MES2</accession>
<comment type="caution">
    <text evidence="3">The sequence shown here is derived from an EMBL/GenBank/DDBJ whole genome shotgun (WGS) entry which is preliminary data.</text>
</comment>
<evidence type="ECO:0000313" key="4">
    <source>
        <dbReference type="Proteomes" id="UP001530293"/>
    </source>
</evidence>
<evidence type="ECO:0000256" key="2">
    <source>
        <dbReference type="SAM" id="SignalP"/>
    </source>
</evidence>
<reference evidence="3 4" key="1">
    <citation type="submission" date="2024-10" db="EMBL/GenBank/DDBJ databases">
        <title>Updated reference genomes for cyclostephanoid diatoms.</title>
        <authorList>
            <person name="Roberts W.R."/>
            <person name="Alverson A.J."/>
        </authorList>
    </citation>
    <scope>NUCLEOTIDE SEQUENCE [LARGE SCALE GENOMIC DNA]</scope>
    <source>
        <strain evidence="3 4">AJA232-27</strain>
    </source>
</reference>
<feature type="compositionally biased region" description="Basic residues" evidence="1">
    <location>
        <begin position="147"/>
        <end position="157"/>
    </location>
</feature>
<proteinExistence type="predicted"/>
<feature type="compositionally biased region" description="Polar residues" evidence="1">
    <location>
        <begin position="266"/>
        <end position="285"/>
    </location>
</feature>
<evidence type="ECO:0000313" key="3">
    <source>
        <dbReference type="EMBL" id="KAL3761291.1"/>
    </source>
</evidence>
<protein>
    <submittedName>
        <fullName evidence="3">Uncharacterized protein</fullName>
    </submittedName>
</protein>
<name>A0ABD3MES2_9STRA</name>
<sequence length="375" mass="41473">MIASKDLILILALSHTRQIAADRAYSTLQLSDYPKKLRTKSSTAETAETRVVVDNRYSFDHGGRAAAAAVASSSSSVEGGRRDNSQHAQTSLKGTISSILTKSFFLAAVYCCFKFLSPRAVHYLSVLCGEISAFKNSLQTRSDELLHRRRRQKRRRSSCSSSGATTKFRNINDKRNNGGGKEKSTADTINGDGQSMSSSVMEILGLADFEDYDEDENDDTIVDEESFISNNSTISTVSSIFSFVRTRRRAAASSCVVIAPARTLSQKNANRQQNAPMTKPSSKAQNLRPAPKSALTSLPKVLHFINDGDIVHDKMIVQHNNNKGGRHCRTKTKEMDIHTNEWLDDASHIPTVPVDWNENNQWKKSNKRIVGPAYA</sequence>
<dbReference type="EMBL" id="JALLBG020000152">
    <property type="protein sequence ID" value="KAL3761291.1"/>
    <property type="molecule type" value="Genomic_DNA"/>
</dbReference>
<feature type="compositionally biased region" description="Basic and acidic residues" evidence="1">
    <location>
        <begin position="170"/>
        <end position="185"/>
    </location>
</feature>
<keyword evidence="2" id="KW-0732">Signal</keyword>